<evidence type="ECO:0000313" key="1">
    <source>
        <dbReference type="EMBL" id="QCC77393.1"/>
    </source>
</evidence>
<accession>A0A4P7UB89</accession>
<reference evidence="1 2" key="1">
    <citation type="journal article" date="2008" name="Int. J. Syst. Evol. Microbiol.">
        <title>Nocardioides daphniae sp. nov., isolated from Daphnia cucullata (Crustacea: Cladocera).</title>
        <authorList>
            <person name="Toth E.M."/>
            <person name="Keki Z."/>
            <person name="Homonnay Z.G."/>
            <person name="Borsodi A.K."/>
            <person name="Marialigeti K."/>
            <person name="Schumann P."/>
        </authorList>
    </citation>
    <scope>NUCLEOTIDE SEQUENCE [LARGE SCALE GENOMIC DNA]</scope>
    <source>
        <strain evidence="1 2">JCM 16608</strain>
    </source>
</reference>
<sequence length="76" mass="7917">MLVVNAGPLARYGMRDHLSDLLDVGTPRPAARWLLVARDGSMAVPHLEGQPVPLGPSGVLDLPSHLDLASPTGVTA</sequence>
<dbReference type="RefSeq" id="WP_135832438.1">
    <property type="nucleotide sequence ID" value="NZ_CP038462.1"/>
</dbReference>
<name>A0A4P7UB89_9ACTN</name>
<dbReference type="KEGG" id="ndp:E2C04_09750"/>
<protein>
    <submittedName>
        <fullName evidence="1">Uncharacterized protein</fullName>
    </submittedName>
</protein>
<dbReference type="Proteomes" id="UP000297025">
    <property type="component" value="Chromosome"/>
</dbReference>
<dbReference type="EMBL" id="CP038462">
    <property type="protein sequence ID" value="QCC77393.1"/>
    <property type="molecule type" value="Genomic_DNA"/>
</dbReference>
<organism evidence="1 2">
    <name type="scientific">Nocardioides daphniae</name>
    <dbReference type="NCBI Taxonomy" id="402297"/>
    <lineage>
        <taxon>Bacteria</taxon>
        <taxon>Bacillati</taxon>
        <taxon>Actinomycetota</taxon>
        <taxon>Actinomycetes</taxon>
        <taxon>Propionibacteriales</taxon>
        <taxon>Nocardioidaceae</taxon>
        <taxon>Nocardioides</taxon>
    </lineage>
</organism>
<proteinExistence type="predicted"/>
<dbReference type="AlphaFoldDB" id="A0A4P7UB89"/>
<gene>
    <name evidence="1" type="ORF">E2C04_09750</name>
</gene>
<evidence type="ECO:0000313" key="2">
    <source>
        <dbReference type="Proteomes" id="UP000297025"/>
    </source>
</evidence>